<evidence type="ECO:0000256" key="6">
    <source>
        <dbReference type="ARBA" id="ARBA00023002"/>
    </source>
</evidence>
<evidence type="ECO:0000256" key="5">
    <source>
        <dbReference type="ARBA" id="ARBA00022723"/>
    </source>
</evidence>
<keyword evidence="7 9" id="KW-0408">Iron</keyword>
<dbReference type="GO" id="GO:0005506">
    <property type="term" value="F:iron ion binding"/>
    <property type="evidence" value="ECO:0007669"/>
    <property type="project" value="InterPro"/>
</dbReference>
<accession>A0AA39JTF9</accession>
<evidence type="ECO:0000313" key="11">
    <source>
        <dbReference type="EMBL" id="KAK0448612.1"/>
    </source>
</evidence>
<dbReference type="Gene3D" id="1.10.630.10">
    <property type="entry name" value="Cytochrome P450"/>
    <property type="match status" value="1"/>
</dbReference>
<protein>
    <submittedName>
        <fullName evidence="11">Cytochrome P450</fullName>
    </submittedName>
</protein>
<proteinExistence type="inferred from homology"/>
<gene>
    <name evidence="11" type="ORF">EV421DRAFT_1889277</name>
</gene>
<evidence type="ECO:0000256" key="7">
    <source>
        <dbReference type="ARBA" id="ARBA00023004"/>
    </source>
</evidence>
<evidence type="ECO:0000256" key="2">
    <source>
        <dbReference type="ARBA" id="ARBA00005179"/>
    </source>
</evidence>
<comment type="caution">
    <text evidence="11">The sequence shown here is derived from an EMBL/GenBank/DDBJ whole genome shotgun (WGS) entry which is preliminary data.</text>
</comment>
<evidence type="ECO:0000256" key="9">
    <source>
        <dbReference type="PIRSR" id="PIRSR602401-1"/>
    </source>
</evidence>
<reference evidence="11" key="1">
    <citation type="submission" date="2023-06" db="EMBL/GenBank/DDBJ databases">
        <authorList>
            <consortium name="Lawrence Berkeley National Laboratory"/>
            <person name="Ahrendt S."/>
            <person name="Sahu N."/>
            <person name="Indic B."/>
            <person name="Wong-Bajracharya J."/>
            <person name="Merenyi Z."/>
            <person name="Ke H.-M."/>
            <person name="Monk M."/>
            <person name="Kocsube S."/>
            <person name="Drula E."/>
            <person name="Lipzen A."/>
            <person name="Balint B."/>
            <person name="Henrissat B."/>
            <person name="Andreopoulos B."/>
            <person name="Martin F.M."/>
            <person name="Harder C.B."/>
            <person name="Rigling D."/>
            <person name="Ford K.L."/>
            <person name="Foster G.D."/>
            <person name="Pangilinan J."/>
            <person name="Papanicolaou A."/>
            <person name="Barry K."/>
            <person name="LaButti K."/>
            <person name="Viragh M."/>
            <person name="Koriabine M."/>
            <person name="Yan M."/>
            <person name="Riley R."/>
            <person name="Champramary S."/>
            <person name="Plett K.L."/>
            <person name="Tsai I.J."/>
            <person name="Slot J."/>
            <person name="Sipos G."/>
            <person name="Plett J."/>
            <person name="Nagy L.G."/>
            <person name="Grigoriev I.V."/>
        </authorList>
    </citation>
    <scope>NUCLEOTIDE SEQUENCE</scope>
    <source>
        <strain evidence="11">FPL87.14</strain>
    </source>
</reference>
<keyword evidence="6 10" id="KW-0560">Oxidoreductase</keyword>
<dbReference type="PROSITE" id="PS00086">
    <property type="entry name" value="CYTOCHROME_P450"/>
    <property type="match status" value="1"/>
</dbReference>
<comment type="cofactor">
    <cofactor evidence="1 9">
        <name>heme</name>
        <dbReference type="ChEBI" id="CHEBI:30413"/>
    </cofactor>
</comment>
<keyword evidence="4 9" id="KW-0349">Heme</keyword>
<evidence type="ECO:0000256" key="8">
    <source>
        <dbReference type="ARBA" id="ARBA00023033"/>
    </source>
</evidence>
<organism evidence="11 12">
    <name type="scientific">Armillaria borealis</name>
    <dbReference type="NCBI Taxonomy" id="47425"/>
    <lineage>
        <taxon>Eukaryota</taxon>
        <taxon>Fungi</taxon>
        <taxon>Dikarya</taxon>
        <taxon>Basidiomycota</taxon>
        <taxon>Agaricomycotina</taxon>
        <taxon>Agaricomycetes</taxon>
        <taxon>Agaricomycetidae</taxon>
        <taxon>Agaricales</taxon>
        <taxon>Marasmiineae</taxon>
        <taxon>Physalacriaceae</taxon>
        <taxon>Armillaria</taxon>
    </lineage>
</organism>
<dbReference type="SUPFAM" id="SSF48264">
    <property type="entry name" value="Cytochrome P450"/>
    <property type="match status" value="1"/>
</dbReference>
<dbReference type="CDD" id="cd11065">
    <property type="entry name" value="CYP64-like"/>
    <property type="match status" value="1"/>
</dbReference>
<dbReference type="Proteomes" id="UP001175226">
    <property type="component" value="Unassembled WGS sequence"/>
</dbReference>
<dbReference type="PANTHER" id="PTHR46300:SF4">
    <property type="entry name" value="CYTOCHROME P450 98A3"/>
    <property type="match status" value="1"/>
</dbReference>
<evidence type="ECO:0000256" key="10">
    <source>
        <dbReference type="RuleBase" id="RU000461"/>
    </source>
</evidence>
<dbReference type="PANTHER" id="PTHR46300">
    <property type="entry name" value="P450, PUTATIVE (EUROFUNG)-RELATED-RELATED"/>
    <property type="match status" value="1"/>
</dbReference>
<dbReference type="InterPro" id="IPR036396">
    <property type="entry name" value="Cyt_P450_sf"/>
</dbReference>
<comment type="similarity">
    <text evidence="3 10">Belongs to the cytochrome P450 family.</text>
</comment>
<dbReference type="GO" id="GO:0004497">
    <property type="term" value="F:monooxygenase activity"/>
    <property type="evidence" value="ECO:0007669"/>
    <property type="project" value="UniProtKB-KW"/>
</dbReference>
<dbReference type="PRINTS" id="PR00463">
    <property type="entry name" value="EP450I"/>
</dbReference>
<evidence type="ECO:0000313" key="12">
    <source>
        <dbReference type="Proteomes" id="UP001175226"/>
    </source>
</evidence>
<keyword evidence="8 10" id="KW-0503">Monooxygenase</keyword>
<comment type="pathway">
    <text evidence="2">Secondary metabolite biosynthesis.</text>
</comment>
<dbReference type="InterPro" id="IPR001128">
    <property type="entry name" value="Cyt_P450"/>
</dbReference>
<dbReference type="GO" id="GO:0020037">
    <property type="term" value="F:heme binding"/>
    <property type="evidence" value="ECO:0007669"/>
    <property type="project" value="InterPro"/>
</dbReference>
<dbReference type="PRINTS" id="PR00385">
    <property type="entry name" value="P450"/>
</dbReference>
<feature type="binding site" description="axial binding residue" evidence="9">
    <location>
        <position position="436"/>
    </location>
    <ligand>
        <name>heme</name>
        <dbReference type="ChEBI" id="CHEBI:30413"/>
    </ligand>
    <ligandPart>
        <name>Fe</name>
        <dbReference type="ChEBI" id="CHEBI:18248"/>
    </ligandPart>
</feature>
<dbReference type="Pfam" id="PF00067">
    <property type="entry name" value="p450"/>
    <property type="match status" value="1"/>
</dbReference>
<dbReference type="AlphaFoldDB" id="A0AA39JTF9"/>
<evidence type="ECO:0000256" key="1">
    <source>
        <dbReference type="ARBA" id="ARBA00001971"/>
    </source>
</evidence>
<keyword evidence="12" id="KW-1185">Reference proteome</keyword>
<dbReference type="InterPro" id="IPR017972">
    <property type="entry name" value="Cyt_P450_CS"/>
</dbReference>
<dbReference type="GO" id="GO:0016705">
    <property type="term" value="F:oxidoreductase activity, acting on paired donors, with incorporation or reduction of molecular oxygen"/>
    <property type="evidence" value="ECO:0007669"/>
    <property type="project" value="InterPro"/>
</dbReference>
<sequence length="514" mass="58499">MFLPIDMLPLLILGSLLALLFVCFRRYRFSNLPPGPSGCLFGCQWNRQYGPVVSFRLGTKRVIVLGTIQAATDLLVVRGNIYSGRPRSIITHEILSGGMRGIGMSDGPQYRKWKTLMQWGLSNTAALNYQRLQSIESFLLLRDLLKDEDPLQYKNRLRRFAISIVCCVAYGRRIKTLDDDIVVNNVKTAACERYERLLSWILLLTSCLSVPGKFLVDSWPILLYLPKFLQWFRWEPEKRRVVDTEIYLSLLNDVKRQTQDGTAHPSMTTHGLEKQQELGLTDVETAYALSAPWAAGTGTSMAASTKDGIRFTVAMLHYPAVMKKAQAEIDSVIGPERMPDFKDFDALPYIQAVIKETMRWRCIAPIAVPHAVMSDDVYEDMFIPKGSTVYANIYAMTKDEAIFPKAEEFIPERFLNTSDRKMINFTLPFGFGRRQCPGTYVAWQSIFISVVRMLWAFDIMPPVDEKGNKVLPSIDSFTSGLTTRPEPFKCYFEQAKDIIIQEADRAEIDALAWK</sequence>
<dbReference type="InterPro" id="IPR002401">
    <property type="entry name" value="Cyt_P450_E_grp-I"/>
</dbReference>
<evidence type="ECO:0000256" key="3">
    <source>
        <dbReference type="ARBA" id="ARBA00010617"/>
    </source>
</evidence>
<dbReference type="EMBL" id="JAUEPT010000009">
    <property type="protein sequence ID" value="KAK0448612.1"/>
    <property type="molecule type" value="Genomic_DNA"/>
</dbReference>
<evidence type="ECO:0000256" key="4">
    <source>
        <dbReference type="ARBA" id="ARBA00022617"/>
    </source>
</evidence>
<name>A0AA39JTF9_9AGAR</name>
<dbReference type="InterPro" id="IPR050364">
    <property type="entry name" value="Cytochrome_P450_fung"/>
</dbReference>
<keyword evidence="5 9" id="KW-0479">Metal-binding</keyword>